<dbReference type="EMBL" id="KE145354">
    <property type="protein sequence ID" value="EPE35397.1"/>
    <property type="molecule type" value="Genomic_DNA"/>
</dbReference>
<gene>
    <name evidence="1" type="ORF">GLAREA_11096</name>
</gene>
<name>S3DAC1_GLAL2</name>
<dbReference type="GeneID" id="19470138"/>
<dbReference type="RefSeq" id="XP_008077476.1">
    <property type="nucleotide sequence ID" value="XM_008079285.1"/>
</dbReference>
<dbReference type="AlphaFoldDB" id="S3DAC1"/>
<dbReference type="OMA" id="HMEMVIL"/>
<protein>
    <submittedName>
        <fullName evidence="1">Uncharacterized protein</fullName>
    </submittedName>
</protein>
<dbReference type="OrthoDB" id="3434333at2759"/>
<dbReference type="KEGG" id="glz:GLAREA_11096"/>
<sequence>MTSHVVTEEKPLPLAFFQQIANASALDEISNSTGSVRFHIFWHGNRNRDTNKLLTSLMFFVYQTTRHGPQNGFRLCLVHPGFHIPSPDKIYGDPEDDIDRLEKTIPQGHMEIFVLGDAPIHTSDEEIGFTG</sequence>
<dbReference type="Proteomes" id="UP000016922">
    <property type="component" value="Unassembled WGS sequence"/>
</dbReference>
<organism evidence="1 2">
    <name type="scientific">Glarea lozoyensis (strain ATCC 20868 / MF5171)</name>
    <dbReference type="NCBI Taxonomy" id="1116229"/>
    <lineage>
        <taxon>Eukaryota</taxon>
        <taxon>Fungi</taxon>
        <taxon>Dikarya</taxon>
        <taxon>Ascomycota</taxon>
        <taxon>Pezizomycotina</taxon>
        <taxon>Leotiomycetes</taxon>
        <taxon>Helotiales</taxon>
        <taxon>Helotiaceae</taxon>
        <taxon>Glarea</taxon>
    </lineage>
</organism>
<keyword evidence="2" id="KW-1185">Reference proteome</keyword>
<evidence type="ECO:0000313" key="2">
    <source>
        <dbReference type="Proteomes" id="UP000016922"/>
    </source>
</evidence>
<proteinExistence type="predicted"/>
<dbReference type="HOGENOM" id="CLU_131632_0_0_1"/>
<reference evidence="1 2" key="1">
    <citation type="journal article" date="2013" name="BMC Genomics">
        <title>Genomics-driven discovery of the pneumocandin biosynthetic gene cluster in the fungus Glarea lozoyensis.</title>
        <authorList>
            <person name="Chen L."/>
            <person name="Yue Q."/>
            <person name="Zhang X."/>
            <person name="Xiang M."/>
            <person name="Wang C."/>
            <person name="Li S."/>
            <person name="Che Y."/>
            <person name="Ortiz-Lopez F.J."/>
            <person name="Bills G.F."/>
            <person name="Liu X."/>
            <person name="An Z."/>
        </authorList>
    </citation>
    <scope>NUCLEOTIDE SEQUENCE [LARGE SCALE GENOMIC DNA]</scope>
    <source>
        <strain evidence="2">ATCC 20868 / MF5171</strain>
    </source>
</reference>
<evidence type="ECO:0000313" key="1">
    <source>
        <dbReference type="EMBL" id="EPE35397.1"/>
    </source>
</evidence>
<accession>S3DAC1</accession>